<evidence type="ECO:0000256" key="1">
    <source>
        <dbReference type="SAM" id="MobiDB-lite"/>
    </source>
</evidence>
<dbReference type="InterPro" id="IPR038765">
    <property type="entry name" value="Papain-like_cys_pep_sf"/>
</dbReference>
<organism evidence="2 3">
    <name type="scientific">Giardia duodenalis assemblage B</name>
    <dbReference type="NCBI Taxonomy" id="1394984"/>
    <lineage>
        <taxon>Eukaryota</taxon>
        <taxon>Metamonada</taxon>
        <taxon>Diplomonadida</taxon>
        <taxon>Hexamitidae</taxon>
        <taxon>Giardiinae</taxon>
        <taxon>Giardia</taxon>
    </lineage>
</organism>
<dbReference type="AlphaFoldDB" id="A0A132NYH9"/>
<feature type="region of interest" description="Disordered" evidence="1">
    <location>
        <begin position="195"/>
        <end position="218"/>
    </location>
</feature>
<dbReference type="Gene3D" id="3.40.395.10">
    <property type="entry name" value="Adenoviral Proteinase, Chain A"/>
    <property type="match status" value="1"/>
</dbReference>
<dbReference type="VEuPathDB" id="GiardiaDB:QR46_0834"/>
<protein>
    <recommendedName>
        <fullName evidence="4">Ubiquitin-like protease family profile domain-containing protein</fullName>
    </recommendedName>
</protein>
<name>A0A132NYH9_GIAIN</name>
<feature type="region of interest" description="Disordered" evidence="1">
    <location>
        <begin position="1"/>
        <end position="60"/>
    </location>
</feature>
<dbReference type="OrthoDB" id="10254133at2759"/>
<dbReference type="SUPFAM" id="SSF54001">
    <property type="entry name" value="Cysteine proteinases"/>
    <property type="match status" value="1"/>
</dbReference>
<sequence length="730" mass="82816">MQMGTPSPKQHSPLSKSPNRGATVRQSPNKSPKDQFAAIAEPMAKKTPSALPGQRPNPYRAVAKDLSPIMARLEPNILKLFSKDHPEADERSGEAQHIPKKPLVTPCSLSQMGLSESKCPLQRINDDMASPPRCFDSTQSMSIVTPSESKDNQLNQIQSMLAITNIMLNTSPETLVLQDQSSQDRLSQELLREARAMQKSPSVKSPPRPQTTTSGLLEQPSFPNLAAEILPVKYYIMGPFTLPRLSFIQRGMSPAEYDRESRYLVSLLCQQQCVSHFISYDTMSCYSIRCSHTNLPHSTIVALDSLKRIVALSYLKRKYRQYFNLSPLLLDILNGGIFNEEQLSDPKDIWCKEAFTRLPKDQQRQVCNKIRLKVGLIVNHINNNCVIPQFCDDNISLDCLINIAEKRSEEIDEHIEKLLSNITSQSFTRSLSKSDGFEQLRRDRYTNDIMVDIVMMHFSLMSDAFYGTRTFCASPFMFLGLHNSIALTFYRNVDSRSRDLLVSHEQPMGYSRLWLIDMIIFPVCCNSHWSVYIYIGKLSKLSDTLTKLCGGGSKETGRSTLVWMDSILQCNSMLNHPVDESYNLQIIQHMNALYRRLSPESSTKDPPSKPFTRKSVVSLQICQQRDQYSCAYHMFVIVFSLLSMVQDGYKLPDNMTPDQLASGNWTDLYPQTSVNAMKYWVLQYLINNSMYEEAQDNTIDLPRVSKRVSLGHKLEKSESSSSSVHIVTAE</sequence>
<evidence type="ECO:0000313" key="3">
    <source>
        <dbReference type="Proteomes" id="UP000070089"/>
    </source>
</evidence>
<accession>A0A132NYH9</accession>
<feature type="compositionally biased region" description="Polar residues" evidence="1">
    <location>
        <begin position="1"/>
        <end position="30"/>
    </location>
</feature>
<dbReference type="EMBL" id="JXTI01000014">
    <property type="protein sequence ID" value="KWX15124.1"/>
    <property type="molecule type" value="Genomic_DNA"/>
</dbReference>
<proteinExistence type="predicted"/>
<dbReference type="Proteomes" id="UP000070089">
    <property type="component" value="Unassembled WGS sequence"/>
</dbReference>
<evidence type="ECO:0000313" key="2">
    <source>
        <dbReference type="EMBL" id="KWX15124.1"/>
    </source>
</evidence>
<reference evidence="2 3" key="1">
    <citation type="journal article" date="2015" name="Mol. Biochem. Parasitol.">
        <title>Identification of polymorphic genes for use in assemblage B genotyping assays through comparative genomics of multiple assemblage B Giardia duodenalis isolates.</title>
        <authorList>
            <person name="Wielinga C."/>
            <person name="Thompson R.C."/>
            <person name="Monis P."/>
            <person name="Ryan U."/>
        </authorList>
    </citation>
    <scope>NUCLEOTIDE SEQUENCE [LARGE SCALE GENOMIC DNA]</scope>
    <source>
        <strain evidence="2 3">BAH15c1</strain>
    </source>
</reference>
<gene>
    <name evidence="2" type="ORF">QR46_0834</name>
</gene>
<comment type="caution">
    <text evidence="2">The sequence shown here is derived from an EMBL/GenBank/DDBJ whole genome shotgun (WGS) entry which is preliminary data.</text>
</comment>
<evidence type="ECO:0008006" key="4">
    <source>
        <dbReference type="Google" id="ProtNLM"/>
    </source>
</evidence>